<name>A0A4U1CNM8_9SPHI</name>
<feature type="compositionally biased region" description="Acidic residues" evidence="1">
    <location>
        <begin position="35"/>
        <end position="62"/>
    </location>
</feature>
<dbReference type="EMBL" id="SWBQ01000001">
    <property type="protein sequence ID" value="TKC09053.1"/>
    <property type="molecule type" value="Genomic_DNA"/>
</dbReference>
<gene>
    <name evidence="2" type="ORF">FA047_02865</name>
</gene>
<comment type="caution">
    <text evidence="2">The sequence shown here is derived from an EMBL/GenBank/DDBJ whole genome shotgun (WGS) entry which is preliminary data.</text>
</comment>
<dbReference type="AlphaFoldDB" id="A0A4U1CNM8"/>
<accession>A0A4U1CNM8</accession>
<reference evidence="2 3" key="1">
    <citation type="submission" date="2019-04" db="EMBL/GenBank/DDBJ databases">
        <title>Pedobacter sp. RP-3-15 sp. nov., isolated from Arctic soil.</title>
        <authorList>
            <person name="Dahal R.H."/>
            <person name="Kim D.-U."/>
        </authorList>
    </citation>
    <scope>NUCLEOTIDE SEQUENCE [LARGE SCALE GENOMIC DNA]</scope>
    <source>
        <strain evidence="2 3">RP-3-15</strain>
    </source>
</reference>
<keyword evidence="3" id="KW-1185">Reference proteome</keyword>
<feature type="region of interest" description="Disordered" evidence="1">
    <location>
        <begin position="1"/>
        <end position="62"/>
    </location>
</feature>
<dbReference type="RefSeq" id="WP_136834468.1">
    <property type="nucleotide sequence ID" value="NZ_SWBQ01000001.1"/>
</dbReference>
<evidence type="ECO:0000313" key="3">
    <source>
        <dbReference type="Proteomes" id="UP000307244"/>
    </source>
</evidence>
<evidence type="ECO:0000256" key="1">
    <source>
        <dbReference type="SAM" id="MobiDB-lite"/>
    </source>
</evidence>
<sequence length="62" mass="7246">MKTPKKPIKQSPLVDPETEMEDSHEEVSKNKKFEDDDDDFDMPLDDLDTFDNFGSDDDDDDY</sequence>
<feature type="compositionally biased region" description="Basic and acidic residues" evidence="1">
    <location>
        <begin position="25"/>
        <end position="34"/>
    </location>
</feature>
<protein>
    <submittedName>
        <fullName evidence="2">Uncharacterized protein</fullName>
    </submittedName>
</protein>
<proteinExistence type="predicted"/>
<dbReference type="OrthoDB" id="773381at2"/>
<dbReference type="Proteomes" id="UP000307244">
    <property type="component" value="Unassembled WGS sequence"/>
</dbReference>
<organism evidence="2 3">
    <name type="scientific">Pedobacter frigoris</name>
    <dbReference type="NCBI Taxonomy" id="2571272"/>
    <lineage>
        <taxon>Bacteria</taxon>
        <taxon>Pseudomonadati</taxon>
        <taxon>Bacteroidota</taxon>
        <taxon>Sphingobacteriia</taxon>
        <taxon>Sphingobacteriales</taxon>
        <taxon>Sphingobacteriaceae</taxon>
        <taxon>Pedobacter</taxon>
    </lineage>
</organism>
<evidence type="ECO:0000313" key="2">
    <source>
        <dbReference type="EMBL" id="TKC09053.1"/>
    </source>
</evidence>